<feature type="transmembrane region" description="Helical" evidence="5">
    <location>
        <begin position="197"/>
        <end position="216"/>
    </location>
</feature>
<dbReference type="PANTHER" id="PTHR47704">
    <property type="entry name" value="POTASSIUM TRANSPORTER KIMA"/>
    <property type="match status" value="1"/>
</dbReference>
<feature type="transmembrane region" description="Helical" evidence="5">
    <location>
        <begin position="275"/>
        <end position="300"/>
    </location>
</feature>
<dbReference type="EMBL" id="KX774480">
    <property type="protein sequence ID" value="AQX82973.1"/>
    <property type="molecule type" value="Genomic_DNA"/>
</dbReference>
<feature type="transmembrane region" description="Helical" evidence="5">
    <location>
        <begin position="168"/>
        <end position="185"/>
    </location>
</feature>
<keyword evidence="4 5" id="KW-0472">Membrane</keyword>
<feature type="transmembrane region" description="Helical" evidence="5">
    <location>
        <begin position="396"/>
        <end position="418"/>
    </location>
</feature>
<keyword evidence="3 5" id="KW-1133">Transmembrane helix</keyword>
<evidence type="ECO:0000256" key="4">
    <source>
        <dbReference type="ARBA" id="ARBA00023136"/>
    </source>
</evidence>
<evidence type="ECO:0000256" key="5">
    <source>
        <dbReference type="SAM" id="Phobius"/>
    </source>
</evidence>
<evidence type="ECO:0000256" key="3">
    <source>
        <dbReference type="ARBA" id="ARBA00022989"/>
    </source>
</evidence>
<feature type="transmembrane region" description="Helical" evidence="5">
    <location>
        <begin position="320"/>
        <end position="347"/>
    </location>
</feature>
<dbReference type="GO" id="GO:0022857">
    <property type="term" value="F:transmembrane transporter activity"/>
    <property type="evidence" value="ECO:0007669"/>
    <property type="project" value="InterPro"/>
</dbReference>
<organism evidence="6">
    <name type="scientific">Mammaliicoccus sciuri</name>
    <name type="common">Staphylococcus sciuri</name>
    <dbReference type="NCBI Taxonomy" id="1296"/>
    <lineage>
        <taxon>Bacteria</taxon>
        <taxon>Bacillati</taxon>
        <taxon>Bacillota</taxon>
        <taxon>Bacilli</taxon>
        <taxon>Bacillales</taxon>
        <taxon>Staphylococcaceae</taxon>
        <taxon>Mammaliicoccus</taxon>
    </lineage>
</organism>
<sequence>MLLISSIVNVLFNLLNMIRRLDMIFSQAKRLLIGKPKKNKELQNEKISNTKALAILSSDALSSVAYGPEQILIVLSVLGSIAAWYTLPITAFILVLLITLVLSYRQVIYAYPHGGGAYTVSKHNLGEKWSLLAGGSLLVDYILTVAVSISSGTDAFVAAFPSLYEKRILIACILVVLILILNLRGLTESATVLSYPVYLFIFGLIMLIVVGVWKVATGQAEPQTTSVVGSSVPGVTFFLLLKAFSSGASSLTGVEAISNSVKSFKDPAPKNAVKTLIAMGSILGFMLVGMVYLTYFYGIMPQRETTVLSQLAKQVFGENVIFYFIQGATVLILILAANTGFTAFPLLAANMAKDKYMPHMFTVRGDRLGYSNSIIILGVLAIFLIIGFNGKTENLVPLYAVGVFIPFTLAQLGMMIKWIKEKPKHWKKKLAINTLGTVITFTIFMILLITKMPHVWPILIFLPIVVLMFVRIHKHYINIAKELHVSESHKSTTTKSKNLAIIPISGITNAVDKSIAYAKLTSDDIIVVHVAVGETNEKKLQAKWKSLYPDIRLVVLHSEYRDVIKPITRFIDKINHKATAEDYLITVIIPQFITNRRWHNLLHNQTSFMLKVHLFYRKNIVISTIPYKLKH</sequence>
<keyword evidence="2 5" id="KW-0812">Transmembrane</keyword>
<dbReference type="AlphaFoldDB" id="A0A1W2KRT4"/>
<feature type="transmembrane region" description="Helical" evidence="5">
    <location>
        <begin position="368"/>
        <end position="390"/>
    </location>
</feature>
<evidence type="ECO:0000313" key="6">
    <source>
        <dbReference type="EMBL" id="AQX82973.1"/>
    </source>
</evidence>
<evidence type="ECO:0000256" key="1">
    <source>
        <dbReference type="ARBA" id="ARBA00004141"/>
    </source>
</evidence>
<dbReference type="InterPro" id="IPR053153">
    <property type="entry name" value="APC_K+_Transporter"/>
</dbReference>
<name>A0A1W2KRT4_MAMSC</name>
<dbReference type="Gene3D" id="1.20.1740.10">
    <property type="entry name" value="Amino acid/polyamine transporter I"/>
    <property type="match status" value="1"/>
</dbReference>
<feature type="transmembrane region" description="Helical" evidence="5">
    <location>
        <begin position="455"/>
        <end position="472"/>
    </location>
</feature>
<dbReference type="PANTHER" id="PTHR47704:SF1">
    <property type="entry name" value="POTASSIUM TRANSPORTER KIMA"/>
    <property type="match status" value="1"/>
</dbReference>
<dbReference type="InterPro" id="IPR002293">
    <property type="entry name" value="AA/rel_permease1"/>
</dbReference>
<protein>
    <submittedName>
        <fullName evidence="6">APC family amino acid-polyamine-organocation transporter</fullName>
    </submittedName>
</protein>
<reference evidence="6" key="2">
    <citation type="journal article" date="2017" name="Sci. Rep.">
        <title>mecA-related structure in methicillin-resistant coagulase-negative staphylococci from street food in Taiwan.</title>
        <authorList>
            <person name="Yang T.Y."/>
            <person name="Hung W.W."/>
            <person name="Lin L."/>
            <person name="Hung W.C."/>
            <person name="Tseng S.P."/>
        </authorList>
    </citation>
    <scope>NUCLEOTIDE SEQUENCE</scope>
    <source>
        <strain evidence="6">TXG-24</strain>
    </source>
</reference>
<comment type="subcellular location">
    <subcellularLocation>
        <location evidence="1">Membrane</location>
        <topology evidence="1">Multi-pass membrane protein</topology>
    </subcellularLocation>
</comment>
<evidence type="ECO:0000256" key="2">
    <source>
        <dbReference type="ARBA" id="ARBA00022692"/>
    </source>
</evidence>
<feature type="transmembrane region" description="Helical" evidence="5">
    <location>
        <begin position="71"/>
        <end position="102"/>
    </location>
</feature>
<reference evidence="6" key="1">
    <citation type="submission" date="2016-08" db="EMBL/GenBank/DDBJ databases">
        <authorList>
            <person name="Tseng S.-P."/>
            <person name="Yang T.-Y."/>
        </authorList>
    </citation>
    <scope>NUCLEOTIDE SEQUENCE</scope>
    <source>
        <strain evidence="6">TXG-24</strain>
    </source>
</reference>
<feature type="transmembrane region" description="Helical" evidence="5">
    <location>
        <begin position="129"/>
        <end position="148"/>
    </location>
</feature>
<dbReference type="GO" id="GO:0016020">
    <property type="term" value="C:membrane"/>
    <property type="evidence" value="ECO:0007669"/>
    <property type="project" value="UniProtKB-SubCell"/>
</dbReference>
<feature type="transmembrane region" description="Helical" evidence="5">
    <location>
        <begin position="430"/>
        <end position="449"/>
    </location>
</feature>
<feature type="transmembrane region" description="Helical" evidence="5">
    <location>
        <begin position="236"/>
        <end position="254"/>
    </location>
</feature>
<dbReference type="Pfam" id="PF13520">
    <property type="entry name" value="AA_permease_2"/>
    <property type="match status" value="1"/>
</dbReference>
<accession>A0A1W2KRT4</accession>
<proteinExistence type="predicted"/>